<protein>
    <recommendedName>
        <fullName evidence="2">DUF7330 domain-containing protein</fullName>
    </recommendedName>
</protein>
<feature type="compositionally biased region" description="Basic and acidic residues" evidence="1">
    <location>
        <begin position="8"/>
        <end position="23"/>
    </location>
</feature>
<evidence type="ECO:0000256" key="1">
    <source>
        <dbReference type="SAM" id="MobiDB-lite"/>
    </source>
</evidence>
<feature type="domain" description="DUF7330" evidence="2">
    <location>
        <begin position="49"/>
        <end position="238"/>
    </location>
</feature>
<gene>
    <name evidence="3" type="ORF">B0H17DRAFT_1211291</name>
</gene>
<evidence type="ECO:0000313" key="3">
    <source>
        <dbReference type="EMBL" id="KAJ7664283.1"/>
    </source>
</evidence>
<dbReference type="Pfam" id="PF24016">
    <property type="entry name" value="DUF7330"/>
    <property type="match status" value="1"/>
</dbReference>
<comment type="caution">
    <text evidence="3">The sequence shown here is derived from an EMBL/GenBank/DDBJ whole genome shotgun (WGS) entry which is preliminary data.</text>
</comment>
<accession>A0AAD7CUM9</accession>
<sequence length="253" mass="27292">MIIPQDAPRSDKSSEPATRKATETDIPPPAYEPASVAPSGAPPHIQPANFIAISRRFGEVKDTFVLDPTLRVPHAMRVPPMRVRHARRVRRAMRGGNGQMHLSLSALMGEVSAEVYVVSSETPQSGKTRMVATSIMGTIRLQLHAPAPRAPISVYISARMGEANLLLPRSFRGPLRISVTLGEVEMSAALRIMTTTFGDGRVFVGAWTQGELEEGVWAGDEAVVDSKLGSVYVGYDDEDLKATTSRVGSSTAE</sequence>
<dbReference type="AlphaFoldDB" id="A0AAD7CUM9"/>
<dbReference type="Proteomes" id="UP001221757">
    <property type="component" value="Unassembled WGS sequence"/>
</dbReference>
<dbReference type="EMBL" id="JARKIE010000223">
    <property type="protein sequence ID" value="KAJ7664283.1"/>
    <property type="molecule type" value="Genomic_DNA"/>
</dbReference>
<dbReference type="InterPro" id="IPR055754">
    <property type="entry name" value="DUF7330"/>
</dbReference>
<evidence type="ECO:0000313" key="4">
    <source>
        <dbReference type="Proteomes" id="UP001221757"/>
    </source>
</evidence>
<feature type="region of interest" description="Disordered" evidence="1">
    <location>
        <begin position="1"/>
        <end position="43"/>
    </location>
</feature>
<evidence type="ECO:0000259" key="2">
    <source>
        <dbReference type="Pfam" id="PF24016"/>
    </source>
</evidence>
<keyword evidence="4" id="KW-1185">Reference proteome</keyword>
<reference evidence="3" key="1">
    <citation type="submission" date="2023-03" db="EMBL/GenBank/DDBJ databases">
        <title>Massive genome expansion in bonnet fungi (Mycena s.s.) driven by repeated elements and novel gene families across ecological guilds.</title>
        <authorList>
            <consortium name="Lawrence Berkeley National Laboratory"/>
            <person name="Harder C.B."/>
            <person name="Miyauchi S."/>
            <person name="Viragh M."/>
            <person name="Kuo A."/>
            <person name="Thoen E."/>
            <person name="Andreopoulos B."/>
            <person name="Lu D."/>
            <person name="Skrede I."/>
            <person name="Drula E."/>
            <person name="Henrissat B."/>
            <person name="Morin E."/>
            <person name="Kohler A."/>
            <person name="Barry K."/>
            <person name="LaButti K."/>
            <person name="Morin E."/>
            <person name="Salamov A."/>
            <person name="Lipzen A."/>
            <person name="Mereny Z."/>
            <person name="Hegedus B."/>
            <person name="Baldrian P."/>
            <person name="Stursova M."/>
            <person name="Weitz H."/>
            <person name="Taylor A."/>
            <person name="Grigoriev I.V."/>
            <person name="Nagy L.G."/>
            <person name="Martin F."/>
            <person name="Kauserud H."/>
        </authorList>
    </citation>
    <scope>NUCLEOTIDE SEQUENCE</scope>
    <source>
        <strain evidence="3">CBHHK067</strain>
    </source>
</reference>
<proteinExistence type="predicted"/>
<organism evidence="3 4">
    <name type="scientific">Mycena rosella</name>
    <name type="common">Pink bonnet</name>
    <name type="synonym">Agaricus rosellus</name>
    <dbReference type="NCBI Taxonomy" id="1033263"/>
    <lineage>
        <taxon>Eukaryota</taxon>
        <taxon>Fungi</taxon>
        <taxon>Dikarya</taxon>
        <taxon>Basidiomycota</taxon>
        <taxon>Agaricomycotina</taxon>
        <taxon>Agaricomycetes</taxon>
        <taxon>Agaricomycetidae</taxon>
        <taxon>Agaricales</taxon>
        <taxon>Marasmiineae</taxon>
        <taxon>Mycenaceae</taxon>
        <taxon>Mycena</taxon>
    </lineage>
</organism>
<name>A0AAD7CUM9_MYCRO</name>